<gene>
    <name evidence="11" type="ORF">PLXY2_LOCUS10236</name>
</gene>
<evidence type="ECO:0000313" key="11">
    <source>
        <dbReference type="EMBL" id="CAG9131265.1"/>
    </source>
</evidence>
<dbReference type="GO" id="GO:0016788">
    <property type="term" value="F:hydrolase activity, acting on ester bonds"/>
    <property type="evidence" value="ECO:0007669"/>
    <property type="project" value="InterPro"/>
</dbReference>
<comment type="similarity">
    <text evidence="1 7">Belongs to the AB hydrolase superfamily. Lipase family.</text>
</comment>
<keyword evidence="6" id="KW-0325">Glycoprotein</keyword>
<feature type="active site" description="Charge relay system" evidence="8">
    <location>
        <position position="392"/>
    </location>
</feature>
<evidence type="ECO:0000256" key="1">
    <source>
        <dbReference type="ARBA" id="ARBA00010701"/>
    </source>
</evidence>
<keyword evidence="2 9" id="KW-0732">Signal</keyword>
<feature type="chain" id="PRO_5035857876" description="Lipase" evidence="9">
    <location>
        <begin position="22"/>
        <end position="417"/>
    </location>
</feature>
<keyword evidence="5" id="KW-0443">Lipid metabolism</keyword>
<evidence type="ECO:0000256" key="8">
    <source>
        <dbReference type="PIRSR" id="PIRSR000862-1"/>
    </source>
</evidence>
<dbReference type="InterPro" id="IPR029058">
    <property type="entry name" value="AB_hydrolase_fold"/>
</dbReference>
<dbReference type="AlphaFoldDB" id="A0A8S4FW68"/>
<dbReference type="SUPFAM" id="SSF53474">
    <property type="entry name" value="alpha/beta-Hydrolases"/>
    <property type="match status" value="1"/>
</dbReference>
<dbReference type="Pfam" id="PF04083">
    <property type="entry name" value="Abhydro_lipase"/>
    <property type="match status" value="1"/>
</dbReference>
<comment type="caution">
    <text evidence="11">The sequence shown here is derived from an EMBL/GenBank/DDBJ whole genome shotgun (WGS) entry which is preliminary data.</text>
</comment>
<proteinExistence type="inferred from homology"/>
<keyword evidence="12" id="KW-1185">Reference proteome</keyword>
<name>A0A8S4FW68_PLUXY</name>
<dbReference type="FunFam" id="3.40.50.1820:FF:000057">
    <property type="entry name" value="Lipase"/>
    <property type="match status" value="1"/>
</dbReference>
<dbReference type="InterPro" id="IPR025483">
    <property type="entry name" value="Lipase_euk"/>
</dbReference>
<evidence type="ECO:0000256" key="2">
    <source>
        <dbReference type="ARBA" id="ARBA00022729"/>
    </source>
</evidence>
<evidence type="ECO:0000256" key="7">
    <source>
        <dbReference type="PIRNR" id="PIRNR000862"/>
    </source>
</evidence>
<evidence type="ECO:0000256" key="6">
    <source>
        <dbReference type="ARBA" id="ARBA00023180"/>
    </source>
</evidence>
<dbReference type="GO" id="GO:0016042">
    <property type="term" value="P:lipid catabolic process"/>
    <property type="evidence" value="ECO:0007669"/>
    <property type="project" value="UniProtKB-KW"/>
</dbReference>
<feature type="signal peptide" evidence="9">
    <location>
        <begin position="1"/>
        <end position="21"/>
    </location>
</feature>
<keyword evidence="3 7" id="KW-0378">Hydrolase</keyword>
<dbReference type="Gene3D" id="3.40.50.1820">
    <property type="entry name" value="alpha/beta hydrolase"/>
    <property type="match status" value="1"/>
</dbReference>
<evidence type="ECO:0000313" key="12">
    <source>
        <dbReference type="Proteomes" id="UP000653454"/>
    </source>
</evidence>
<dbReference type="Proteomes" id="UP000653454">
    <property type="component" value="Unassembled WGS sequence"/>
</dbReference>
<feature type="active site" description="Charge relay system" evidence="8">
    <location>
        <position position="361"/>
    </location>
</feature>
<evidence type="ECO:0000256" key="4">
    <source>
        <dbReference type="ARBA" id="ARBA00022963"/>
    </source>
</evidence>
<dbReference type="EMBL" id="CAJHNJ030000044">
    <property type="protein sequence ID" value="CAG9131265.1"/>
    <property type="molecule type" value="Genomic_DNA"/>
</dbReference>
<dbReference type="PIRSF" id="PIRSF000862">
    <property type="entry name" value="Steryl_ester_lip"/>
    <property type="match status" value="1"/>
</dbReference>
<feature type="domain" description="Partial AB-hydrolase lipase" evidence="10">
    <location>
        <begin position="57"/>
        <end position="112"/>
    </location>
</feature>
<dbReference type="PANTHER" id="PTHR11005">
    <property type="entry name" value="LYSOSOMAL ACID LIPASE-RELATED"/>
    <property type="match status" value="1"/>
</dbReference>
<evidence type="ECO:0000256" key="3">
    <source>
        <dbReference type="ARBA" id="ARBA00022801"/>
    </source>
</evidence>
<organism evidence="11 12">
    <name type="scientific">Plutella xylostella</name>
    <name type="common">Diamondback moth</name>
    <name type="synonym">Plutella maculipennis</name>
    <dbReference type="NCBI Taxonomy" id="51655"/>
    <lineage>
        <taxon>Eukaryota</taxon>
        <taxon>Metazoa</taxon>
        <taxon>Ecdysozoa</taxon>
        <taxon>Arthropoda</taxon>
        <taxon>Hexapoda</taxon>
        <taxon>Insecta</taxon>
        <taxon>Pterygota</taxon>
        <taxon>Neoptera</taxon>
        <taxon>Endopterygota</taxon>
        <taxon>Lepidoptera</taxon>
        <taxon>Glossata</taxon>
        <taxon>Ditrysia</taxon>
        <taxon>Yponomeutoidea</taxon>
        <taxon>Plutellidae</taxon>
        <taxon>Plutella</taxon>
    </lineage>
</organism>
<accession>A0A8S4FW68</accession>
<evidence type="ECO:0000256" key="5">
    <source>
        <dbReference type="ARBA" id="ARBA00023098"/>
    </source>
</evidence>
<feature type="active site" description="Nucleophile" evidence="8">
    <location>
        <position position="190"/>
    </location>
</feature>
<protein>
    <recommendedName>
        <fullName evidence="7">Lipase</fullName>
    </recommendedName>
</protein>
<sequence length="417" mass="47309">MGSRSHIVVAVLSLFLIYSTSIPFQYLDLPGNYSLLNGTNRLRLGFNEDAILNFTGLTSKYGYPTEEHTVTTEDGYILTLFRMLKREHCGKPIRSPVILMHGFVDTADTFIIAGPRIGLAYLLADACYDVWCPNHRGSRYSRRHVTLDPDKDAKFWNYTYDEHGMFDLPAVTDYVLDNTRSKKLSYVGHSQGTAAFFVLVSTRPEYNKKFNVAVCLGPIAWFYNTYSPLIRLAGKFTRQIQLLMHYTGVYELFGPTQPLVHVVEFLCQYIPKGFCGTTVFVLAGQNPDNIGQKTLAAIAGHYPRSSSANSLVHFGQMLTVDKFRRFDYGTENMKVYGTPEPPEFDLSRVKVPVALIAGKRDWFVSLKDVDRLNRSLPNVIDYYIPPEQDWSHGDFVWGAGAPRRVAPKILQYLKKYG</sequence>
<evidence type="ECO:0000256" key="9">
    <source>
        <dbReference type="SAM" id="SignalP"/>
    </source>
</evidence>
<evidence type="ECO:0000259" key="10">
    <source>
        <dbReference type="Pfam" id="PF04083"/>
    </source>
</evidence>
<reference evidence="11" key="1">
    <citation type="submission" date="2020-11" db="EMBL/GenBank/DDBJ databases">
        <authorList>
            <person name="Whiteford S."/>
        </authorList>
    </citation>
    <scope>NUCLEOTIDE SEQUENCE</scope>
</reference>
<keyword evidence="4 7" id="KW-0442">Lipid degradation</keyword>
<dbReference type="InterPro" id="IPR006693">
    <property type="entry name" value="AB_hydrolase_lipase"/>
</dbReference>